<feature type="region of interest" description="Disordered" evidence="2">
    <location>
        <begin position="384"/>
        <end position="432"/>
    </location>
</feature>
<dbReference type="EMBL" id="OOIL02006840">
    <property type="protein sequence ID" value="VFR02847.1"/>
    <property type="molecule type" value="Genomic_DNA"/>
</dbReference>
<feature type="region of interest" description="Disordered" evidence="2">
    <location>
        <begin position="1"/>
        <end position="53"/>
    </location>
</feature>
<dbReference type="InterPro" id="IPR007321">
    <property type="entry name" value="Transposase_28"/>
</dbReference>
<evidence type="ECO:0000313" key="5">
    <source>
        <dbReference type="Proteomes" id="UP000595140"/>
    </source>
</evidence>
<evidence type="ECO:0000313" key="4">
    <source>
        <dbReference type="EMBL" id="VFR02847.1"/>
    </source>
</evidence>
<feature type="coiled-coil region" evidence="1">
    <location>
        <begin position="480"/>
        <end position="560"/>
    </location>
</feature>
<dbReference type="Proteomes" id="UP000595140">
    <property type="component" value="Unassembled WGS sequence"/>
</dbReference>
<name>A0A484NS33_9ASTE</name>
<keyword evidence="1" id="KW-0175">Coiled coil</keyword>
<feature type="region of interest" description="Disordered" evidence="2">
    <location>
        <begin position="284"/>
        <end position="311"/>
    </location>
</feature>
<sequence>MSLPSPPSQPGPSAHSYGSGDRAQTSGSSSSSSSDSEHPATSPQKKPADASTCAPSSSVAQVISVAQPGDEGFVLLDDRLLQTQSSVMQKAQVHEVRNLMPDGYQLTYQATWKSIIPLHAGTSIGIHYHSIKDLGEFSIHPFKVLFLETYGIMPGQLAPNGHRLLGSFINVCRFLRIPLSLRLFDHMFDVRPGSKETLGFVVVSSHQGRAFLYGLPPSNKKWKDKYVKPTEADDLVAWENTLRAGDASTRGLYHVGKWSVYSVRETDPEPEIVLPGAIPEAIPIRQARGPKAQATATAGPSRQGKKKKEKVVKFQSKFATPKIIVEEPSTAQLLSQPSVQPISLDEQPAQSQQGTSQPIHSGELYINVDTLEFDQLMEAGQANQLAEGGHDEEEAAEESLKRKRRKTEVVDQPAHQAAQSSDAGKRQSHPRSMALMSRSDEELLQAFRADLTEVGRIGEEYFTRLVKSRDEEKARMEAMMVECRKEAKAAFEKAAKAEEKLMDHCAVYRQLYAKHDGLLKAAKEVDEQAQAKIQQLEAENARSAEEIARLGDELEKERSERAPLAAAWAVQAPEEFAAQALPERETAIRFFQGLYKHEVSAGIIDEIGTYGFESGQYDERRALYSILEQRIQGFQPKALSLPELHDEAPVAPFPGI</sequence>
<dbReference type="Pfam" id="PF04195">
    <property type="entry name" value="Transposase_28"/>
    <property type="match status" value="1"/>
</dbReference>
<gene>
    <name evidence="4" type="ORF">CCAM_LOCUS44622</name>
</gene>
<reference evidence="4 5" key="1">
    <citation type="submission" date="2018-04" db="EMBL/GenBank/DDBJ databases">
        <authorList>
            <person name="Vogel A."/>
        </authorList>
    </citation>
    <scope>NUCLEOTIDE SEQUENCE [LARGE SCALE GENOMIC DNA]</scope>
</reference>
<feature type="domain" description="Transposase (putative) gypsy type" evidence="3">
    <location>
        <begin position="139"/>
        <end position="192"/>
    </location>
</feature>
<organism evidence="4 5">
    <name type="scientific">Cuscuta campestris</name>
    <dbReference type="NCBI Taxonomy" id="132261"/>
    <lineage>
        <taxon>Eukaryota</taxon>
        <taxon>Viridiplantae</taxon>
        <taxon>Streptophyta</taxon>
        <taxon>Embryophyta</taxon>
        <taxon>Tracheophyta</taxon>
        <taxon>Spermatophyta</taxon>
        <taxon>Magnoliopsida</taxon>
        <taxon>eudicotyledons</taxon>
        <taxon>Gunneridae</taxon>
        <taxon>Pentapetalae</taxon>
        <taxon>asterids</taxon>
        <taxon>lamiids</taxon>
        <taxon>Solanales</taxon>
        <taxon>Convolvulaceae</taxon>
        <taxon>Cuscuteae</taxon>
        <taxon>Cuscuta</taxon>
        <taxon>Cuscuta subgen. Grammica</taxon>
        <taxon>Cuscuta sect. Cleistogrammica</taxon>
    </lineage>
</organism>
<evidence type="ECO:0000256" key="2">
    <source>
        <dbReference type="SAM" id="MobiDB-lite"/>
    </source>
</evidence>
<evidence type="ECO:0000256" key="1">
    <source>
        <dbReference type="SAM" id="Coils"/>
    </source>
</evidence>
<protein>
    <recommendedName>
        <fullName evidence="3">Transposase (putative) gypsy type domain-containing protein</fullName>
    </recommendedName>
</protein>
<proteinExistence type="predicted"/>
<accession>A0A484NS33</accession>
<keyword evidence="5" id="KW-1185">Reference proteome</keyword>
<dbReference type="AlphaFoldDB" id="A0A484NS33"/>
<evidence type="ECO:0000259" key="3">
    <source>
        <dbReference type="Pfam" id="PF04195"/>
    </source>
</evidence>
<feature type="compositionally biased region" description="Pro residues" evidence="2">
    <location>
        <begin position="1"/>
        <end position="10"/>
    </location>
</feature>